<feature type="domain" description="Nucleotidyl transferase" evidence="1">
    <location>
        <begin position="2"/>
        <end position="234"/>
    </location>
</feature>
<dbReference type="InterPro" id="IPR011004">
    <property type="entry name" value="Trimer_LpxA-like_sf"/>
</dbReference>
<dbReference type="InterPro" id="IPR029044">
    <property type="entry name" value="Nucleotide-diphossugar_trans"/>
</dbReference>
<dbReference type="Gene3D" id="2.160.10.10">
    <property type="entry name" value="Hexapeptide repeat proteins"/>
    <property type="match status" value="1"/>
</dbReference>
<dbReference type="PANTHER" id="PTHR42883">
    <property type="entry name" value="GLUCOSE-1-PHOSPHATE THYMIDYLTRANSFERASE"/>
    <property type="match status" value="1"/>
</dbReference>
<name>A0AAT9HWM0_9ACTN</name>
<dbReference type="PANTHER" id="PTHR42883:SF2">
    <property type="entry name" value="THYMIDYLYLTRANSFERASE"/>
    <property type="match status" value="1"/>
</dbReference>
<proteinExistence type="predicted"/>
<reference evidence="2" key="2">
    <citation type="submission" date="2024-07" db="EMBL/GenBank/DDBJ databases">
        <title>Streptomyces haneummycinica sp. nov., a new antibiotic-producing actinobacterium isolated from marine sediment.</title>
        <authorList>
            <person name="Uemura M."/>
            <person name="Hamada M."/>
            <person name="Hirano S."/>
            <person name="Kobayashi K."/>
            <person name="Ohshiro T."/>
            <person name="Kobayashi T."/>
            <person name="Terahara T."/>
        </authorList>
    </citation>
    <scope>NUCLEOTIDE SEQUENCE</scope>
    <source>
        <strain evidence="2">KM77-8</strain>
    </source>
</reference>
<dbReference type="InterPro" id="IPR005835">
    <property type="entry name" value="NTP_transferase_dom"/>
</dbReference>
<dbReference type="Pfam" id="PF00483">
    <property type="entry name" value="NTP_transferase"/>
    <property type="match status" value="1"/>
</dbReference>
<dbReference type="SUPFAM" id="SSF51161">
    <property type="entry name" value="Trimeric LpxA-like enzymes"/>
    <property type="match status" value="1"/>
</dbReference>
<dbReference type="AlphaFoldDB" id="A0AAT9HWM0"/>
<evidence type="ECO:0000259" key="1">
    <source>
        <dbReference type="Pfam" id="PF00483"/>
    </source>
</evidence>
<evidence type="ECO:0000313" key="2">
    <source>
        <dbReference type="EMBL" id="BFO21392.1"/>
    </source>
</evidence>
<gene>
    <name evidence="2" type="ORF">SHKM778_77800</name>
</gene>
<organism evidence="2">
    <name type="scientific">Streptomyces haneummycinicus</name>
    <dbReference type="NCBI Taxonomy" id="3074435"/>
    <lineage>
        <taxon>Bacteria</taxon>
        <taxon>Bacillati</taxon>
        <taxon>Actinomycetota</taxon>
        <taxon>Actinomycetes</taxon>
        <taxon>Kitasatosporales</taxon>
        <taxon>Streptomycetaceae</taxon>
        <taxon>Streptomyces</taxon>
    </lineage>
</organism>
<dbReference type="EMBL" id="AP035768">
    <property type="protein sequence ID" value="BFO21392.1"/>
    <property type="molecule type" value="Genomic_DNA"/>
</dbReference>
<protein>
    <submittedName>
        <fullName evidence="2">Glucose-1-phosphate thymidylyltransferase</fullName>
    </submittedName>
</protein>
<dbReference type="SUPFAM" id="SSF53448">
    <property type="entry name" value="Nucleotide-diphospho-sugar transferases"/>
    <property type="match status" value="1"/>
</dbReference>
<dbReference type="CDD" id="cd04189">
    <property type="entry name" value="G1P_TT_long"/>
    <property type="match status" value="1"/>
</dbReference>
<dbReference type="InterPro" id="IPR005908">
    <property type="entry name" value="G1P_thy_trans_l"/>
</dbReference>
<reference evidence="2" key="1">
    <citation type="submission" date="2024-06" db="EMBL/GenBank/DDBJ databases">
        <authorList>
            <consortium name="consrtm"/>
            <person name="Uemura M."/>
            <person name="Terahara T."/>
        </authorList>
    </citation>
    <scope>NUCLEOTIDE SEQUENCE</scope>
    <source>
        <strain evidence="2">KM77-8</strain>
    </source>
</reference>
<sequence>MKALVLAGGTGTRLRPITHTAAKQLVPVANKPVLYYGIESIVAAGITEIGVVVGGTAAEIRSALGDGRRFGARITYLPQAAPLGLAHAVRIARGWLGDDDFVMYLGDNFIVGGITGLVDEFRRERPDAHILTTKVADPTLFGVAELGPDGQVLAVQEKPENPRSDHAVAGVYLFTPAVHEAVAGIEPSCRGELEITDAIQWLIDSGRSVRATTITGYWKDTGNAEDMLEVNRVILAGIEPAVEGLVDDASRITGRVHVEAGARIEGSRITGPAIIGEGTLIKNSVIGPGTSIAANCRISESEVESSIILEGARIQNTGRITDSLTGRSVHIIGDGRTSHTRRLLLGDHSKIHIAS</sequence>
<dbReference type="Gene3D" id="3.90.550.10">
    <property type="entry name" value="Spore Coat Polysaccharide Biosynthesis Protein SpsA, Chain A"/>
    <property type="match status" value="1"/>
</dbReference>
<dbReference type="NCBIfam" id="TIGR01208">
    <property type="entry name" value="rmlA_long"/>
    <property type="match status" value="1"/>
</dbReference>
<accession>A0AAT9HWM0</accession>